<gene>
    <name evidence="1" type="ORF">LCL61_28695</name>
</gene>
<dbReference type="Proteomes" id="UP001456344">
    <property type="component" value="Chromosome"/>
</dbReference>
<sequence length="74" mass="8346">MRLPDGKQIVLSSDAAHLRSNIDQTTGMPLDVSNPDKETSLRKLKIASRPDTTIWVNHDPDDWKLNRPNGRQIA</sequence>
<protein>
    <submittedName>
        <fullName evidence="1">Uncharacterized protein</fullName>
    </submittedName>
</protein>
<keyword evidence="2" id="KW-1185">Reference proteome</keyword>
<name>A0ACD5BJH0_9PSEU</name>
<proteinExistence type="predicted"/>
<accession>A0ACD5BJH0</accession>
<evidence type="ECO:0000313" key="1">
    <source>
        <dbReference type="EMBL" id="WYW19530.1"/>
    </source>
</evidence>
<dbReference type="EMBL" id="CP150484">
    <property type="protein sequence ID" value="WYW19530.1"/>
    <property type="molecule type" value="Genomic_DNA"/>
</dbReference>
<organism evidence="1 2">
    <name type="scientific">Amycolatopsis coloradensis</name>
    <dbReference type="NCBI Taxonomy" id="76021"/>
    <lineage>
        <taxon>Bacteria</taxon>
        <taxon>Bacillati</taxon>
        <taxon>Actinomycetota</taxon>
        <taxon>Actinomycetes</taxon>
        <taxon>Pseudonocardiales</taxon>
        <taxon>Pseudonocardiaceae</taxon>
        <taxon>Amycolatopsis</taxon>
    </lineage>
</organism>
<evidence type="ECO:0000313" key="2">
    <source>
        <dbReference type="Proteomes" id="UP001456344"/>
    </source>
</evidence>
<reference evidence="1" key="1">
    <citation type="submission" date="2023-10" db="EMBL/GenBank/DDBJ databases">
        <title>Whole genome sequencing of actinobacterial strain Amycolatopsis sp. (BCA-696) identifies the underlying plant growth-promoting genes.</title>
        <authorList>
            <person name="Gandham P."/>
            <person name="Vadla N."/>
            <person name="Saji A."/>
            <person name="Srinivas V."/>
            <person name="Ruperao P."/>
            <person name="Selvanayagam S."/>
            <person name="Saxena R.K."/>
            <person name="Rathore A."/>
            <person name="Gopalakrishnan S."/>
            <person name="Thakur V."/>
        </authorList>
    </citation>
    <scope>NUCLEOTIDE SEQUENCE</scope>
    <source>
        <strain evidence="1">BCA-696</strain>
    </source>
</reference>